<dbReference type="AlphaFoldDB" id="A0ABD1M8T3"/>
<reference evidence="1 2" key="1">
    <citation type="submission" date="2024-08" db="EMBL/GenBank/DDBJ databases">
        <title>Insights into the chromosomal genome structure of Flemingia macrophylla.</title>
        <authorList>
            <person name="Ding Y."/>
            <person name="Zhao Y."/>
            <person name="Bi W."/>
            <person name="Wu M."/>
            <person name="Zhao G."/>
            <person name="Gong Y."/>
            <person name="Li W."/>
            <person name="Zhang P."/>
        </authorList>
    </citation>
    <scope>NUCLEOTIDE SEQUENCE [LARGE SCALE GENOMIC DNA]</scope>
    <source>
        <strain evidence="1">DYQJB</strain>
        <tissue evidence="1">Leaf</tissue>
    </source>
</reference>
<sequence>MGNPIGEVATVLAGGWGWGSGRGTHDFLFLTIRDLDNGAEFVLDDHCLLEVATNLNLTMKEFELTLGHSSIIQKLMHRHTIVAHLLLGFRHTSSEWGGRRSSFTIDDSQEASFQLPERVFMKQYGKSCKEVHLVDFNSLRNSSEFDRRAAEMLTNADAADNAPLPPAYRFNYPEEDLLDEIAVVVRVLR</sequence>
<keyword evidence="2" id="KW-1185">Reference proteome</keyword>
<organism evidence="1 2">
    <name type="scientific">Flemingia macrophylla</name>
    <dbReference type="NCBI Taxonomy" id="520843"/>
    <lineage>
        <taxon>Eukaryota</taxon>
        <taxon>Viridiplantae</taxon>
        <taxon>Streptophyta</taxon>
        <taxon>Embryophyta</taxon>
        <taxon>Tracheophyta</taxon>
        <taxon>Spermatophyta</taxon>
        <taxon>Magnoliopsida</taxon>
        <taxon>eudicotyledons</taxon>
        <taxon>Gunneridae</taxon>
        <taxon>Pentapetalae</taxon>
        <taxon>rosids</taxon>
        <taxon>fabids</taxon>
        <taxon>Fabales</taxon>
        <taxon>Fabaceae</taxon>
        <taxon>Papilionoideae</taxon>
        <taxon>50 kb inversion clade</taxon>
        <taxon>NPAAA clade</taxon>
        <taxon>indigoferoid/millettioid clade</taxon>
        <taxon>Phaseoleae</taxon>
        <taxon>Flemingia</taxon>
    </lineage>
</organism>
<dbReference type="EMBL" id="JBGMDY010000006">
    <property type="protein sequence ID" value="KAL2331520.1"/>
    <property type="molecule type" value="Genomic_DNA"/>
</dbReference>
<dbReference type="Proteomes" id="UP001603857">
    <property type="component" value="Unassembled WGS sequence"/>
</dbReference>
<name>A0ABD1M8T3_9FABA</name>
<proteinExistence type="predicted"/>
<gene>
    <name evidence="1" type="ORF">Fmac_019101</name>
</gene>
<accession>A0ABD1M8T3</accession>
<protein>
    <submittedName>
        <fullName evidence="1">Uncharacterized protein</fullName>
    </submittedName>
</protein>
<evidence type="ECO:0000313" key="1">
    <source>
        <dbReference type="EMBL" id="KAL2331520.1"/>
    </source>
</evidence>
<comment type="caution">
    <text evidence="1">The sequence shown here is derived from an EMBL/GenBank/DDBJ whole genome shotgun (WGS) entry which is preliminary data.</text>
</comment>
<evidence type="ECO:0000313" key="2">
    <source>
        <dbReference type="Proteomes" id="UP001603857"/>
    </source>
</evidence>